<keyword evidence="3" id="KW-1185">Reference proteome</keyword>
<sequence length="176" mass="19689">MSIPPPPKPPEVKEVLQPKGGTVKEGNRGAIRVKAVSGRGRSYEGQQKTRIKKDMAYTRNKRIHAINRGIITRDTKNIKGSQKSNLEGQAKGIGNGANRANHKSQRTDATLMLRNSQKLHRATKVKEYRALKWQVRGKEWKNQDLKPGSQPTHSLHIILNSIPDTGGDHRGRSRPI</sequence>
<name>A0AAV2CD49_9ROSI</name>
<dbReference type="AlphaFoldDB" id="A0AAV2CD49"/>
<evidence type="ECO:0000313" key="2">
    <source>
        <dbReference type="EMBL" id="CAL1354429.1"/>
    </source>
</evidence>
<dbReference type="EMBL" id="OZ034813">
    <property type="protein sequence ID" value="CAL1354429.1"/>
    <property type="molecule type" value="Genomic_DNA"/>
</dbReference>
<feature type="region of interest" description="Disordered" evidence="1">
    <location>
        <begin position="76"/>
        <end position="105"/>
    </location>
</feature>
<organism evidence="2 3">
    <name type="scientific">Linum trigynum</name>
    <dbReference type="NCBI Taxonomy" id="586398"/>
    <lineage>
        <taxon>Eukaryota</taxon>
        <taxon>Viridiplantae</taxon>
        <taxon>Streptophyta</taxon>
        <taxon>Embryophyta</taxon>
        <taxon>Tracheophyta</taxon>
        <taxon>Spermatophyta</taxon>
        <taxon>Magnoliopsida</taxon>
        <taxon>eudicotyledons</taxon>
        <taxon>Gunneridae</taxon>
        <taxon>Pentapetalae</taxon>
        <taxon>rosids</taxon>
        <taxon>fabids</taxon>
        <taxon>Malpighiales</taxon>
        <taxon>Linaceae</taxon>
        <taxon>Linum</taxon>
    </lineage>
</organism>
<protein>
    <submittedName>
        <fullName evidence="2">Uncharacterized protein</fullName>
    </submittedName>
</protein>
<feature type="compositionally biased region" description="Polar residues" evidence="1">
    <location>
        <begin position="78"/>
        <end position="87"/>
    </location>
</feature>
<proteinExistence type="predicted"/>
<dbReference type="Proteomes" id="UP001497516">
    <property type="component" value="Chromosome 1"/>
</dbReference>
<reference evidence="2 3" key="1">
    <citation type="submission" date="2024-04" db="EMBL/GenBank/DDBJ databases">
        <authorList>
            <person name="Fracassetti M."/>
        </authorList>
    </citation>
    <scope>NUCLEOTIDE SEQUENCE [LARGE SCALE GENOMIC DNA]</scope>
</reference>
<evidence type="ECO:0000256" key="1">
    <source>
        <dbReference type="SAM" id="MobiDB-lite"/>
    </source>
</evidence>
<gene>
    <name evidence="2" type="ORF">LTRI10_LOCUS2239</name>
</gene>
<feature type="region of interest" description="Disordered" evidence="1">
    <location>
        <begin position="1"/>
        <end position="45"/>
    </location>
</feature>
<evidence type="ECO:0000313" key="3">
    <source>
        <dbReference type="Proteomes" id="UP001497516"/>
    </source>
</evidence>
<accession>A0AAV2CD49</accession>